<reference evidence="2 3" key="1">
    <citation type="submission" date="2020-08" db="EMBL/GenBank/DDBJ databases">
        <title>Genome public.</title>
        <authorList>
            <person name="Liu C."/>
            <person name="Sun Q."/>
        </authorList>
    </citation>
    <scope>NUCLEOTIDE SEQUENCE [LARGE SCALE GENOMIC DNA]</scope>
    <source>
        <strain evidence="2 3">NSJ-79</strain>
    </source>
</reference>
<keyword evidence="1" id="KW-0812">Transmembrane</keyword>
<protein>
    <submittedName>
        <fullName evidence="2">Uncharacterized protein</fullName>
    </submittedName>
</protein>
<comment type="caution">
    <text evidence="2">The sequence shown here is derived from an EMBL/GenBank/DDBJ whole genome shotgun (WGS) entry which is preliminary data.</text>
</comment>
<dbReference type="EMBL" id="JACOOJ010000009">
    <property type="protein sequence ID" value="MBC5632545.1"/>
    <property type="molecule type" value="Genomic_DNA"/>
</dbReference>
<name>A0ABR7DM89_9BACT</name>
<keyword evidence="1" id="KW-1133">Transmembrane helix</keyword>
<dbReference type="Proteomes" id="UP000651475">
    <property type="component" value="Unassembled WGS sequence"/>
</dbReference>
<accession>A0ABR7DM89</accession>
<gene>
    <name evidence="2" type="ORF">H8S65_07165</name>
</gene>
<keyword evidence="3" id="KW-1185">Reference proteome</keyword>
<evidence type="ECO:0000313" key="3">
    <source>
        <dbReference type="Proteomes" id="UP000651475"/>
    </source>
</evidence>
<organism evidence="2 3">
    <name type="scientific">Parabacteroides hominis</name>
    <dbReference type="NCBI Taxonomy" id="2763057"/>
    <lineage>
        <taxon>Bacteria</taxon>
        <taxon>Pseudomonadati</taxon>
        <taxon>Bacteroidota</taxon>
        <taxon>Bacteroidia</taxon>
        <taxon>Bacteroidales</taxon>
        <taxon>Tannerellaceae</taxon>
        <taxon>Parabacteroides</taxon>
    </lineage>
</organism>
<feature type="transmembrane region" description="Helical" evidence="1">
    <location>
        <begin position="14"/>
        <end position="34"/>
    </location>
</feature>
<dbReference type="RefSeq" id="WP_186929306.1">
    <property type="nucleotide sequence ID" value="NZ_JACOOJ010000009.1"/>
</dbReference>
<evidence type="ECO:0000313" key="2">
    <source>
        <dbReference type="EMBL" id="MBC5632545.1"/>
    </source>
</evidence>
<sequence>MNLQGSHENNLKHYVFSFYLLGISSLFVVSLDAIHKSFAGWRSIVRWLANDCPLAGERLSAGWRTIDRRPVNDRPPAGGQLGE</sequence>
<keyword evidence="1" id="KW-0472">Membrane</keyword>
<proteinExistence type="predicted"/>
<evidence type="ECO:0000256" key="1">
    <source>
        <dbReference type="SAM" id="Phobius"/>
    </source>
</evidence>